<evidence type="ECO:0000313" key="1">
    <source>
        <dbReference type="EMBL" id="EEV20307.1"/>
    </source>
</evidence>
<gene>
    <name evidence="1" type="ORF">TREVI0001_2056</name>
</gene>
<dbReference type="EMBL" id="ACYH01000037">
    <property type="protein sequence ID" value="EEV20307.1"/>
    <property type="molecule type" value="Genomic_DNA"/>
</dbReference>
<comment type="caution">
    <text evidence="1">The sequence shown here is derived from an EMBL/GenBank/DDBJ whole genome shotgun (WGS) entry which is preliminary data.</text>
</comment>
<dbReference type="AlphaFoldDB" id="C8PQF2"/>
<protein>
    <submittedName>
        <fullName evidence="1">Uncharacterized protein</fullName>
    </submittedName>
</protein>
<sequence>MKKKSAAKICSFKALLTGNYKNREKTCLFMSLFVYLS</sequence>
<dbReference type="Proteomes" id="UP000004509">
    <property type="component" value="Unassembled WGS sequence"/>
</dbReference>
<proteinExistence type="predicted"/>
<name>C8PQF2_9SPIR</name>
<accession>C8PQF2</accession>
<evidence type="ECO:0000313" key="2">
    <source>
        <dbReference type="Proteomes" id="UP000004509"/>
    </source>
</evidence>
<organism evidence="1 2">
    <name type="scientific">Treponema vincentii ATCC 35580</name>
    <dbReference type="NCBI Taxonomy" id="596324"/>
    <lineage>
        <taxon>Bacteria</taxon>
        <taxon>Pseudomonadati</taxon>
        <taxon>Spirochaetota</taxon>
        <taxon>Spirochaetia</taxon>
        <taxon>Spirochaetales</taxon>
        <taxon>Treponemataceae</taxon>
        <taxon>Treponema</taxon>
    </lineage>
</organism>
<reference evidence="1 2" key="1">
    <citation type="submission" date="2009-07" db="EMBL/GenBank/DDBJ databases">
        <authorList>
            <person name="Madupu R."/>
            <person name="Sebastian Y."/>
            <person name="Durkin A.S."/>
            <person name="Torralba M."/>
            <person name="Methe B."/>
            <person name="Sutton G.G."/>
            <person name="Strausberg R.L."/>
            <person name="Nelson K.E."/>
        </authorList>
    </citation>
    <scope>NUCLEOTIDE SEQUENCE [LARGE SCALE GENOMIC DNA]</scope>
    <source>
        <strain evidence="1 2">ATCC 35580</strain>
    </source>
</reference>
<dbReference type="STRING" id="596324.TREVI0001_2056"/>